<dbReference type="Pfam" id="PF00350">
    <property type="entry name" value="Dynamin_N"/>
    <property type="match status" value="1"/>
</dbReference>
<protein>
    <recommendedName>
        <fullName evidence="1">Dynamin N-terminal domain-containing protein</fullName>
    </recommendedName>
</protein>
<dbReference type="SUPFAM" id="SSF52540">
    <property type="entry name" value="P-loop containing nucleoside triphosphate hydrolases"/>
    <property type="match status" value="1"/>
</dbReference>
<keyword evidence="3" id="KW-1185">Reference proteome</keyword>
<evidence type="ECO:0000313" key="3">
    <source>
        <dbReference type="Proteomes" id="UP000319732"/>
    </source>
</evidence>
<dbReference type="InterPro" id="IPR045063">
    <property type="entry name" value="Dynamin_N"/>
</dbReference>
<reference evidence="2 3" key="1">
    <citation type="submission" date="2019-06" db="EMBL/GenBank/DDBJ databases">
        <title>Whole genome sequence for Cellvibrionaceae sp. R142.</title>
        <authorList>
            <person name="Wang G."/>
        </authorList>
    </citation>
    <scope>NUCLEOTIDE SEQUENCE [LARGE SCALE GENOMIC DNA]</scope>
    <source>
        <strain evidence="2 3">R142</strain>
    </source>
</reference>
<feature type="domain" description="Dynamin N-terminal" evidence="1">
    <location>
        <begin position="59"/>
        <end position="258"/>
    </location>
</feature>
<dbReference type="Gene3D" id="3.40.50.300">
    <property type="entry name" value="P-loop containing nucleotide triphosphate hydrolases"/>
    <property type="match status" value="1"/>
</dbReference>
<dbReference type="RefSeq" id="WP_142929262.1">
    <property type="nucleotide sequence ID" value="NZ_ML660105.1"/>
</dbReference>
<proteinExistence type="predicted"/>
<sequence length="677" mass="76562">MDVTSLHRQMAAYDLWKHKLVSQLTRFRGWFGTHGISGMEAQYCIDEALQTLARSSFTLAVVGAYGRGKTTLVNTLLFGQYGQRILPSEPSGSIRCTTEIFCDPSQPSCVRLLPIQTRDSNQSIDRFKCIPHHWLTFNFDPRDPAQARAAMARIAKVKTVTRREADTLGYNSDLLQTCTDNPDRVEIPVWRHALINIDHPLLRKGLRIIDTPGMDALNNEPEMGLHQLARAQALFFVVDAKQGLSKTDRALWQTHLQVFADSPLCTTVALVNKADTLSQQHDAAGEIDNESGGKTHQRPQLGQQAYTLCKQIARDLRLPLGQVCPLSAKQALLGKAAQEAGHLVGSNWNHLEALLANLVQKHQQQLMQDPMLAHVVAVMKNSRNALKQRLFSCDAERERLQATLDSADQLQMITEQRGQAKRIHAQLQRQSLNLRASQRQLERMSQELDECVAGKKLQGQINALQQQIRQSHSPLARFRSLTAFFQIQAQNLDELSQRKKRADSLLETIHTRTLGFEFPIDDDLTPSLKAFDVTQHQQRLMLLKRQIDQSLPVFEGFSTGHDHVGRFIDCLIAQLQDLYSDLQHKITAWACVSLARHHHYTQLQKQLLERHMVLLISLSQTKPTLPQQLQRMRTEIADQEAALFTLDKILDEVNSLPRTALKRSAENSDAFQHPKSA</sequence>
<gene>
    <name evidence="2" type="ORF">FKG94_22785</name>
</gene>
<organism evidence="2 3">
    <name type="scientific">Exilibacterium tricleocarpae</name>
    <dbReference type="NCBI Taxonomy" id="2591008"/>
    <lineage>
        <taxon>Bacteria</taxon>
        <taxon>Pseudomonadati</taxon>
        <taxon>Pseudomonadota</taxon>
        <taxon>Gammaproteobacteria</taxon>
        <taxon>Cellvibrionales</taxon>
        <taxon>Cellvibrionaceae</taxon>
        <taxon>Exilibacterium</taxon>
    </lineage>
</organism>
<dbReference type="Proteomes" id="UP000319732">
    <property type="component" value="Unassembled WGS sequence"/>
</dbReference>
<dbReference type="AlphaFoldDB" id="A0A545SXE1"/>
<evidence type="ECO:0000259" key="1">
    <source>
        <dbReference type="Pfam" id="PF00350"/>
    </source>
</evidence>
<dbReference type="PANTHER" id="PTHR43681:SF1">
    <property type="entry name" value="SARCALUMENIN"/>
    <property type="match status" value="1"/>
</dbReference>
<evidence type="ECO:0000313" key="2">
    <source>
        <dbReference type="EMBL" id="TQV69624.1"/>
    </source>
</evidence>
<dbReference type="PANTHER" id="PTHR43681">
    <property type="entry name" value="TRANSMEMBRANE GTPASE FZO"/>
    <property type="match status" value="1"/>
</dbReference>
<dbReference type="EMBL" id="VHSG01000027">
    <property type="protein sequence ID" value="TQV69624.1"/>
    <property type="molecule type" value="Genomic_DNA"/>
</dbReference>
<dbReference type="OrthoDB" id="5295100at2"/>
<dbReference type="InterPro" id="IPR027417">
    <property type="entry name" value="P-loop_NTPase"/>
</dbReference>
<dbReference type="InterPro" id="IPR051943">
    <property type="entry name" value="TRAFAC_Dynamin-like_GTPase"/>
</dbReference>
<accession>A0A545SXE1</accession>
<name>A0A545SXE1_9GAMM</name>
<comment type="caution">
    <text evidence="2">The sequence shown here is derived from an EMBL/GenBank/DDBJ whole genome shotgun (WGS) entry which is preliminary data.</text>
</comment>